<reference evidence="13" key="1">
    <citation type="submission" date="2016-11" db="UniProtKB">
        <authorList>
            <consortium name="WormBaseParasite"/>
        </authorList>
    </citation>
    <scope>IDENTIFICATION</scope>
</reference>
<feature type="domain" description="FAM69 N-terminal" evidence="11">
    <location>
        <begin position="146"/>
        <end position="217"/>
    </location>
</feature>
<keyword evidence="6 9" id="KW-1133">Transmembrane helix</keyword>
<evidence type="ECO:0000259" key="11">
    <source>
        <dbReference type="Pfam" id="PF14875"/>
    </source>
</evidence>
<name>A0A1I7YJU1_9BILA</name>
<evidence type="ECO:0000256" key="7">
    <source>
        <dbReference type="ARBA" id="ARBA00023136"/>
    </source>
</evidence>
<keyword evidence="5" id="KW-0735">Signal-anchor</keyword>
<dbReference type="PANTHER" id="PTHR21093:SF2">
    <property type="entry name" value="DIVERGENT PROTEIN KINASE DOMAIN 1C"/>
    <property type="match status" value="1"/>
</dbReference>
<organism evidence="12 13">
    <name type="scientific">Steinernema glaseri</name>
    <dbReference type="NCBI Taxonomy" id="37863"/>
    <lineage>
        <taxon>Eukaryota</taxon>
        <taxon>Metazoa</taxon>
        <taxon>Ecdysozoa</taxon>
        <taxon>Nematoda</taxon>
        <taxon>Chromadorea</taxon>
        <taxon>Rhabditida</taxon>
        <taxon>Tylenchina</taxon>
        <taxon>Panagrolaimomorpha</taxon>
        <taxon>Strongyloidoidea</taxon>
        <taxon>Steinernematidae</taxon>
        <taxon>Steinernema</taxon>
    </lineage>
</organism>
<dbReference type="GO" id="GO:0005789">
    <property type="term" value="C:endoplasmic reticulum membrane"/>
    <property type="evidence" value="ECO:0007669"/>
    <property type="project" value="UniProtKB-SubCell"/>
</dbReference>
<evidence type="ECO:0000313" key="13">
    <source>
        <dbReference type="WBParaSite" id="L893_g16841.t1"/>
    </source>
</evidence>
<evidence type="ECO:0000259" key="10">
    <source>
        <dbReference type="Pfam" id="PF12260"/>
    </source>
</evidence>
<evidence type="ECO:0000256" key="8">
    <source>
        <dbReference type="ARBA" id="ARBA00023157"/>
    </source>
</evidence>
<accession>A0A1I7YJU1</accession>
<feature type="transmembrane region" description="Helical" evidence="9">
    <location>
        <begin position="100"/>
        <end position="119"/>
    </location>
</feature>
<keyword evidence="7 9" id="KW-0472">Membrane</keyword>
<evidence type="ECO:0000256" key="6">
    <source>
        <dbReference type="ARBA" id="ARBA00022989"/>
    </source>
</evidence>
<keyword evidence="12" id="KW-1185">Reference proteome</keyword>
<keyword evidence="4" id="KW-0256">Endoplasmic reticulum</keyword>
<dbReference type="PANTHER" id="PTHR21093">
    <property type="entry name" value="DIVERGENT PROTEIN KINASE DOMAIN 1C-RELATED"/>
    <property type="match status" value="1"/>
</dbReference>
<keyword evidence="8" id="KW-1015">Disulfide bond</keyword>
<keyword evidence="3 9" id="KW-0812">Transmembrane</keyword>
<sequence length="468" mass="52611">MHAISGASTSTSLAYPYRSAGAPSKYGSRRPNAAEDLRQLVNHENSDSDSDSDTDIISLCCGSGGCCGCAADDGVEKSSSNGTASGFSPKVLFCSKPGRLVILIMTVLLGYLLYSALIVSSASSSGARNGAEKPKFNHSRATEVLGRLCGQYTEGEVAGSFCESLCVTKNYTIKDFYEGNKVVLTLKEKDKTFILKSSKAYLEDYDEVDPRVEEDHFTDKIVEIVNEQLMLGFPVSYKNHVLQLLWPIDKANSSVGRRQVRPPMTQAERRSLWALMQQEEYMNFRILPLSRVVPKIQGTCGHFYQPEYLVPFHMKGYYVNLKAKILVHLMGTLKLFYEFLNEPLQWCDVKFDNMGLSSEYPKRFVIMDSDMLYTESKLNQLLTSRRCSTDDDCQFFDCHAQCNTTKGFCSGRTNDNIDVFCSKLVTQLFGTFWTKSNRYLAACHDESHNSTQRLADLRLVWSWNLSDV</sequence>
<evidence type="ECO:0000313" key="12">
    <source>
        <dbReference type="Proteomes" id="UP000095287"/>
    </source>
</evidence>
<dbReference type="InterPro" id="IPR029244">
    <property type="entry name" value="FAM69_N"/>
</dbReference>
<dbReference type="WBParaSite" id="L893_g16841.t1">
    <property type="protein sequence ID" value="L893_g16841.t1"/>
    <property type="gene ID" value="L893_g16841"/>
</dbReference>
<evidence type="ECO:0000256" key="2">
    <source>
        <dbReference type="ARBA" id="ARBA00006338"/>
    </source>
</evidence>
<dbReference type="AlphaFoldDB" id="A0A1I7YJU1"/>
<evidence type="ECO:0000256" key="5">
    <source>
        <dbReference type="ARBA" id="ARBA00022968"/>
    </source>
</evidence>
<evidence type="ECO:0000256" key="3">
    <source>
        <dbReference type="ARBA" id="ARBA00022692"/>
    </source>
</evidence>
<comment type="similarity">
    <text evidence="2">Belongs to the DIPK family.</text>
</comment>
<comment type="subcellular location">
    <subcellularLocation>
        <location evidence="1">Endoplasmic reticulum membrane</location>
        <topology evidence="1">Single-pass type II membrane protein</topology>
    </subcellularLocation>
</comment>
<dbReference type="Pfam" id="PF12260">
    <property type="entry name" value="PIP49_C"/>
    <property type="match status" value="1"/>
</dbReference>
<proteinExistence type="inferred from homology"/>
<dbReference type="Proteomes" id="UP000095287">
    <property type="component" value="Unplaced"/>
</dbReference>
<dbReference type="InterPro" id="IPR022049">
    <property type="entry name" value="FAM69_kinase_dom"/>
</dbReference>
<dbReference type="Pfam" id="PF14875">
    <property type="entry name" value="PIP49_N"/>
    <property type="match status" value="1"/>
</dbReference>
<feature type="domain" description="FAM69 protein-kinase" evidence="10">
    <location>
        <begin position="272"/>
        <end position="428"/>
    </location>
</feature>
<evidence type="ECO:0000256" key="9">
    <source>
        <dbReference type="SAM" id="Phobius"/>
    </source>
</evidence>
<protein>
    <submittedName>
        <fullName evidence="13">PIP49_C domain-containing protein</fullName>
    </submittedName>
</protein>
<evidence type="ECO:0000256" key="4">
    <source>
        <dbReference type="ARBA" id="ARBA00022824"/>
    </source>
</evidence>
<evidence type="ECO:0000256" key="1">
    <source>
        <dbReference type="ARBA" id="ARBA00004648"/>
    </source>
</evidence>